<proteinExistence type="predicted"/>
<keyword evidence="1" id="KW-1185">Reference proteome</keyword>
<organism evidence="1 2">
    <name type="scientific">Steinernema glaseri</name>
    <dbReference type="NCBI Taxonomy" id="37863"/>
    <lineage>
        <taxon>Eukaryota</taxon>
        <taxon>Metazoa</taxon>
        <taxon>Ecdysozoa</taxon>
        <taxon>Nematoda</taxon>
        <taxon>Chromadorea</taxon>
        <taxon>Rhabditida</taxon>
        <taxon>Tylenchina</taxon>
        <taxon>Panagrolaimomorpha</taxon>
        <taxon>Strongyloidoidea</taxon>
        <taxon>Steinernematidae</taxon>
        <taxon>Steinernema</taxon>
    </lineage>
</organism>
<dbReference type="AlphaFoldDB" id="A0A1I7XXD7"/>
<dbReference type="Gene3D" id="3.10.100.10">
    <property type="entry name" value="Mannose-Binding Protein A, subunit A"/>
    <property type="match status" value="1"/>
</dbReference>
<accession>A0A1I7XXD7</accession>
<dbReference type="InterPro" id="IPR016186">
    <property type="entry name" value="C-type_lectin-like/link_sf"/>
</dbReference>
<reference evidence="2" key="1">
    <citation type="submission" date="2016-11" db="UniProtKB">
        <authorList>
            <consortium name="WormBaseParasite"/>
        </authorList>
    </citation>
    <scope>IDENTIFICATION</scope>
</reference>
<evidence type="ECO:0000313" key="1">
    <source>
        <dbReference type="Proteomes" id="UP000095287"/>
    </source>
</evidence>
<dbReference type="Proteomes" id="UP000095287">
    <property type="component" value="Unplaced"/>
</dbReference>
<dbReference type="CDD" id="cd00037">
    <property type="entry name" value="CLECT"/>
    <property type="match status" value="1"/>
</dbReference>
<sequence>NTEPRTALDLREQCERYKAQPVSIFNMEQNEALRKDTEPRTSLDLREQCERYKAEPVSIFNMEQNEALRNVPNAANSLIGLTRAELNYIFGERKPFELFMLRWISGEDVSFKNIEKEPPQPPNGAASIPRDSFIDGIYMLSPPDYTWKSVFAKEYYDQYPGQIICMADAK</sequence>
<evidence type="ECO:0000313" key="2">
    <source>
        <dbReference type="WBParaSite" id="L893_g10435.t1"/>
    </source>
</evidence>
<dbReference type="InterPro" id="IPR016187">
    <property type="entry name" value="CTDL_fold"/>
</dbReference>
<protein>
    <submittedName>
        <fullName evidence="2">Autophagy-related protein</fullName>
    </submittedName>
</protein>
<dbReference type="WBParaSite" id="L893_g10435.t1">
    <property type="protein sequence ID" value="L893_g10435.t1"/>
    <property type="gene ID" value="L893_g10435"/>
</dbReference>
<dbReference type="SUPFAM" id="SSF56436">
    <property type="entry name" value="C-type lectin-like"/>
    <property type="match status" value="1"/>
</dbReference>
<name>A0A1I7XXD7_9BILA</name>